<name>A0A402A541_9CHLR</name>
<evidence type="ECO:0000313" key="2">
    <source>
        <dbReference type="EMBL" id="GCE14213.1"/>
    </source>
</evidence>
<evidence type="ECO:0000313" key="3">
    <source>
        <dbReference type="EMBL" id="GCE14267.1"/>
    </source>
</evidence>
<dbReference type="EMBL" id="BIFR01000001">
    <property type="protein sequence ID" value="GCE14213.1"/>
    <property type="molecule type" value="Genomic_DNA"/>
</dbReference>
<evidence type="ECO:0000256" key="1">
    <source>
        <dbReference type="SAM" id="MobiDB-lite"/>
    </source>
</evidence>
<feature type="compositionally biased region" description="Basic and acidic residues" evidence="1">
    <location>
        <begin position="121"/>
        <end position="134"/>
    </location>
</feature>
<sequence length="134" mass="14565">MKITITAIVRFAVSGFAATIQIQARNIDAVTLTIIHESMVETQAHDLIGCEVGSPISVTDRESVTMIARAEGRIIGSGIFEICTDMAESIGQLLVAQGLSNILIIQEEDQEDQEDQADQADQEHQATREKAQVL</sequence>
<comment type="caution">
    <text evidence="3">The sequence shown here is derived from an EMBL/GenBank/DDBJ whole genome shotgun (WGS) entry which is preliminary data.</text>
</comment>
<proteinExistence type="predicted"/>
<protein>
    <submittedName>
        <fullName evidence="3">Uncharacterized protein</fullName>
    </submittedName>
</protein>
<keyword evidence="4" id="KW-1185">Reference proteome</keyword>
<organism evidence="3 4">
    <name type="scientific">Tengunoibacter tsumagoiensis</name>
    <dbReference type="NCBI Taxonomy" id="2014871"/>
    <lineage>
        <taxon>Bacteria</taxon>
        <taxon>Bacillati</taxon>
        <taxon>Chloroflexota</taxon>
        <taxon>Ktedonobacteria</taxon>
        <taxon>Ktedonobacterales</taxon>
        <taxon>Dictyobacteraceae</taxon>
        <taxon>Tengunoibacter</taxon>
    </lineage>
</organism>
<evidence type="ECO:0000313" key="4">
    <source>
        <dbReference type="Proteomes" id="UP000287352"/>
    </source>
</evidence>
<accession>A0A402A541</accession>
<dbReference type="Proteomes" id="UP000287352">
    <property type="component" value="Unassembled WGS sequence"/>
</dbReference>
<reference evidence="4" key="1">
    <citation type="submission" date="2018-12" db="EMBL/GenBank/DDBJ databases">
        <title>Tengunoibacter tsumagoiensis gen. nov., sp. nov., Dictyobacter kobayashii sp. nov., D. alpinus sp. nov., and D. joshuensis sp. nov. and description of Dictyobacteraceae fam. nov. within the order Ktedonobacterales isolated from Tengu-no-mugimeshi.</title>
        <authorList>
            <person name="Wang C.M."/>
            <person name="Zheng Y."/>
            <person name="Sakai Y."/>
            <person name="Toyoda A."/>
            <person name="Minakuchi Y."/>
            <person name="Abe K."/>
            <person name="Yokota A."/>
            <person name="Yabe S."/>
        </authorList>
    </citation>
    <scope>NUCLEOTIDE SEQUENCE [LARGE SCALE GENOMIC DNA]</scope>
    <source>
        <strain evidence="4">Uno3</strain>
    </source>
</reference>
<dbReference type="AlphaFoldDB" id="A0A402A541"/>
<dbReference type="EMBL" id="BIFR01000001">
    <property type="protein sequence ID" value="GCE14267.1"/>
    <property type="molecule type" value="Genomic_DNA"/>
</dbReference>
<reference evidence="3" key="2">
    <citation type="journal article" date="2019" name="Int. J. Syst. Evol. Microbiol.">
        <title>Tengunoibacter tsumagoiensis gen. nov., sp. nov., Dictyobacter kobayashii sp. nov., Dictyobacter alpinus sp. nov., and description of Dictyobacteraceae fam. nov. within the order Ktedonobacterales isolated from Tengu-no-mugimeshi, a soil-like granular mass of micro-organisms, and emended descriptions of the genera Ktedonobacter and Dictyobacter.</title>
        <authorList>
            <person name="Wang C."/>
            <person name="Zheng Y."/>
            <person name="Sakai Y."/>
            <person name="Toyoda A."/>
            <person name="Minakuchi Y."/>
            <person name="Abe K."/>
            <person name="Yokota A."/>
            <person name="Yabe S."/>
        </authorList>
    </citation>
    <scope>NUCLEOTIDE SEQUENCE</scope>
    <source>
        <strain evidence="3">Uno3</strain>
    </source>
</reference>
<dbReference type="RefSeq" id="WP_126581682.1">
    <property type="nucleotide sequence ID" value="NZ_BIFR01000001.1"/>
</dbReference>
<gene>
    <name evidence="2" type="ORF">KTT_40720</name>
    <name evidence="3" type="ORF">KTT_41260</name>
</gene>
<feature type="region of interest" description="Disordered" evidence="1">
    <location>
        <begin position="108"/>
        <end position="134"/>
    </location>
</feature>
<feature type="compositionally biased region" description="Acidic residues" evidence="1">
    <location>
        <begin position="108"/>
        <end position="120"/>
    </location>
</feature>